<evidence type="ECO:0000313" key="16">
    <source>
        <dbReference type="Proteomes" id="UP000265816"/>
    </source>
</evidence>
<evidence type="ECO:0000256" key="1">
    <source>
        <dbReference type="ARBA" id="ARBA00022490"/>
    </source>
</evidence>
<name>A0A398B973_9BACI</name>
<evidence type="ECO:0000256" key="8">
    <source>
        <dbReference type="ARBA" id="ARBA00023306"/>
    </source>
</evidence>
<dbReference type="PANTHER" id="PTHR43024">
    <property type="entry name" value="UDP-N-ACETYLMURAMOYL-TRIPEPTIDE--D-ALANYL-D-ALANINE LIGASE"/>
    <property type="match status" value="1"/>
</dbReference>
<evidence type="ECO:0000259" key="14">
    <source>
        <dbReference type="Pfam" id="PF08245"/>
    </source>
</evidence>
<dbReference type="Pfam" id="PF02875">
    <property type="entry name" value="Mur_ligase_C"/>
    <property type="match status" value="1"/>
</dbReference>
<dbReference type="InterPro" id="IPR013221">
    <property type="entry name" value="Mur_ligase_cen"/>
</dbReference>
<keyword evidence="16" id="KW-1185">Reference proteome</keyword>
<dbReference type="GO" id="GO:0005737">
    <property type="term" value="C:cytoplasm"/>
    <property type="evidence" value="ECO:0007669"/>
    <property type="project" value="UniProtKB-SubCell"/>
</dbReference>
<keyword evidence="3 10" id="KW-0132">Cell division</keyword>
<evidence type="ECO:0000256" key="4">
    <source>
        <dbReference type="ARBA" id="ARBA00022741"/>
    </source>
</evidence>
<keyword evidence="2 10" id="KW-0436">Ligase</keyword>
<dbReference type="InterPro" id="IPR000713">
    <property type="entry name" value="Mur_ligase_N"/>
</dbReference>
<evidence type="ECO:0000256" key="9">
    <source>
        <dbReference type="ARBA" id="ARBA00023316"/>
    </source>
</evidence>
<keyword evidence="7 10" id="KW-0573">Peptidoglycan synthesis</keyword>
<evidence type="ECO:0000256" key="3">
    <source>
        <dbReference type="ARBA" id="ARBA00022618"/>
    </source>
</evidence>
<feature type="domain" description="Mur ligase C-terminal" evidence="13">
    <location>
        <begin position="319"/>
        <end position="445"/>
    </location>
</feature>
<dbReference type="SUPFAM" id="SSF53244">
    <property type="entry name" value="MurD-like peptide ligases, peptide-binding domain"/>
    <property type="match status" value="1"/>
</dbReference>
<keyword evidence="8 10" id="KW-0131">Cell cycle</keyword>
<dbReference type="GO" id="GO:0071555">
    <property type="term" value="P:cell wall organization"/>
    <property type="evidence" value="ECO:0007669"/>
    <property type="project" value="UniProtKB-KW"/>
</dbReference>
<dbReference type="InterPro" id="IPR035911">
    <property type="entry name" value="MurE/MurF_N"/>
</dbReference>
<comment type="caution">
    <text evidence="15">The sequence shown here is derived from an EMBL/GenBank/DDBJ whole genome shotgun (WGS) entry which is preliminary data.</text>
</comment>
<evidence type="ECO:0000256" key="11">
    <source>
        <dbReference type="RuleBase" id="RU004136"/>
    </source>
</evidence>
<evidence type="ECO:0000313" key="15">
    <source>
        <dbReference type="EMBL" id="RID84246.1"/>
    </source>
</evidence>
<dbReference type="SUPFAM" id="SSF53623">
    <property type="entry name" value="MurD-like peptide ligases, catalytic domain"/>
    <property type="match status" value="1"/>
</dbReference>
<dbReference type="GO" id="GO:0005524">
    <property type="term" value="F:ATP binding"/>
    <property type="evidence" value="ECO:0007669"/>
    <property type="project" value="UniProtKB-UniRule"/>
</dbReference>
<dbReference type="PANTHER" id="PTHR43024:SF1">
    <property type="entry name" value="UDP-N-ACETYLMURAMOYL-TRIPEPTIDE--D-ALANYL-D-ALANINE LIGASE"/>
    <property type="match status" value="1"/>
</dbReference>
<dbReference type="SUPFAM" id="SSF63418">
    <property type="entry name" value="MurE/MurF N-terminal domain"/>
    <property type="match status" value="1"/>
</dbReference>
<dbReference type="Gene3D" id="3.40.1190.10">
    <property type="entry name" value="Mur-like, catalytic domain"/>
    <property type="match status" value="1"/>
</dbReference>
<keyword evidence="5 10" id="KW-0067">ATP-binding</keyword>
<dbReference type="InterPro" id="IPR005863">
    <property type="entry name" value="UDP-N-AcMur_synth"/>
</dbReference>
<dbReference type="GO" id="GO:0009252">
    <property type="term" value="P:peptidoglycan biosynthetic process"/>
    <property type="evidence" value="ECO:0007669"/>
    <property type="project" value="UniProtKB-UniRule"/>
</dbReference>
<dbReference type="RefSeq" id="WP_119113340.1">
    <property type="nucleotide sequence ID" value="NZ_CBCSEO010000017.1"/>
</dbReference>
<dbReference type="InterPro" id="IPR004101">
    <property type="entry name" value="Mur_ligase_C"/>
</dbReference>
<gene>
    <name evidence="10" type="primary">murF</name>
    <name evidence="15" type="ORF">D1970_13190</name>
</gene>
<dbReference type="InterPro" id="IPR051046">
    <property type="entry name" value="MurCDEF_CellWall_CoF430Synth"/>
</dbReference>
<dbReference type="AlphaFoldDB" id="A0A398B973"/>
<dbReference type="Pfam" id="PF01225">
    <property type="entry name" value="Mur_ligase"/>
    <property type="match status" value="1"/>
</dbReference>
<dbReference type="GO" id="GO:0008766">
    <property type="term" value="F:UDP-N-acetylmuramoylalanyl-D-glutamyl-2,6-diaminopimelate-D-alanyl-D-alanine ligase activity"/>
    <property type="evidence" value="ECO:0007669"/>
    <property type="project" value="RHEA"/>
</dbReference>
<evidence type="ECO:0000259" key="12">
    <source>
        <dbReference type="Pfam" id="PF01225"/>
    </source>
</evidence>
<dbReference type="GO" id="GO:0051301">
    <property type="term" value="P:cell division"/>
    <property type="evidence" value="ECO:0007669"/>
    <property type="project" value="UniProtKB-KW"/>
</dbReference>
<feature type="domain" description="Mur ligase N-terminal catalytic" evidence="12">
    <location>
        <begin position="27"/>
        <end position="101"/>
    </location>
</feature>
<dbReference type="GO" id="GO:0047480">
    <property type="term" value="F:UDP-N-acetylmuramoyl-tripeptide-D-alanyl-D-alanine ligase activity"/>
    <property type="evidence" value="ECO:0007669"/>
    <property type="project" value="UniProtKB-UniRule"/>
</dbReference>
<feature type="domain" description="Mur ligase central" evidence="14">
    <location>
        <begin position="111"/>
        <end position="297"/>
    </location>
</feature>
<dbReference type="Gene3D" id="3.90.190.20">
    <property type="entry name" value="Mur ligase, C-terminal domain"/>
    <property type="match status" value="1"/>
</dbReference>
<comment type="function">
    <text evidence="10 11">Involved in cell wall formation. Catalyzes the final step in the synthesis of UDP-N-acetylmuramoyl-pentapeptide, the precursor of murein.</text>
</comment>
<evidence type="ECO:0000256" key="2">
    <source>
        <dbReference type="ARBA" id="ARBA00022598"/>
    </source>
</evidence>
<organism evidence="15 16">
    <name type="scientific">Mesobacillus zeae</name>
    <dbReference type="NCBI Taxonomy" id="1917180"/>
    <lineage>
        <taxon>Bacteria</taxon>
        <taxon>Bacillati</taxon>
        <taxon>Bacillota</taxon>
        <taxon>Bacilli</taxon>
        <taxon>Bacillales</taxon>
        <taxon>Bacillaceae</taxon>
        <taxon>Mesobacillus</taxon>
    </lineage>
</organism>
<comment type="subcellular location">
    <subcellularLocation>
        <location evidence="10 11">Cytoplasm</location>
    </subcellularLocation>
</comment>
<dbReference type="InterPro" id="IPR036565">
    <property type="entry name" value="Mur-like_cat_sf"/>
</dbReference>
<dbReference type="Proteomes" id="UP000265816">
    <property type="component" value="Unassembled WGS sequence"/>
</dbReference>
<dbReference type="EMBL" id="QWVT01000022">
    <property type="protein sequence ID" value="RID84246.1"/>
    <property type="molecule type" value="Genomic_DNA"/>
</dbReference>
<dbReference type="HAMAP" id="MF_02019">
    <property type="entry name" value="MurF"/>
    <property type="match status" value="1"/>
</dbReference>
<dbReference type="InterPro" id="IPR036615">
    <property type="entry name" value="Mur_ligase_C_dom_sf"/>
</dbReference>
<dbReference type="UniPathway" id="UPA00219"/>
<comment type="catalytic activity">
    <reaction evidence="10 11">
        <text>D-alanyl-D-alanine + UDP-N-acetyl-alpha-D-muramoyl-L-alanyl-gamma-D-glutamyl-meso-2,6-diaminopimelate + ATP = UDP-N-acetyl-alpha-D-muramoyl-L-alanyl-gamma-D-glutamyl-meso-2,6-diaminopimeloyl-D-alanyl-D-alanine + ADP + phosphate + H(+)</text>
        <dbReference type="Rhea" id="RHEA:28374"/>
        <dbReference type="ChEBI" id="CHEBI:15378"/>
        <dbReference type="ChEBI" id="CHEBI:30616"/>
        <dbReference type="ChEBI" id="CHEBI:43474"/>
        <dbReference type="ChEBI" id="CHEBI:57822"/>
        <dbReference type="ChEBI" id="CHEBI:61386"/>
        <dbReference type="ChEBI" id="CHEBI:83905"/>
        <dbReference type="ChEBI" id="CHEBI:456216"/>
        <dbReference type="EC" id="6.3.2.10"/>
    </reaction>
</comment>
<protein>
    <recommendedName>
        <fullName evidence="10 11">UDP-N-acetylmuramoyl-tripeptide--D-alanyl-D-alanine ligase</fullName>
        <ecNumber evidence="10 11">6.3.2.10</ecNumber>
    </recommendedName>
    <alternativeName>
        <fullName evidence="10">D-alanyl-D-alanine-adding enzyme</fullName>
    </alternativeName>
</protein>
<evidence type="ECO:0000256" key="10">
    <source>
        <dbReference type="HAMAP-Rule" id="MF_02019"/>
    </source>
</evidence>
<dbReference type="Pfam" id="PF08245">
    <property type="entry name" value="Mur_ligase_M"/>
    <property type="match status" value="1"/>
</dbReference>
<accession>A0A398B973</accession>
<dbReference type="NCBIfam" id="TIGR01143">
    <property type="entry name" value="murF"/>
    <property type="match status" value="1"/>
</dbReference>
<dbReference type="OrthoDB" id="9801978at2"/>
<reference evidence="15 16" key="1">
    <citation type="submission" date="2018-08" db="EMBL/GenBank/DDBJ databases">
        <title>Bacillus jemisoniae sp. nov., Bacillus chryseoplanitiae sp. nov., Bacillus resnikiae sp. nov., and Bacillus frankliniae sp. nov., isolated from Viking spacecraft and associated surfaces.</title>
        <authorList>
            <person name="Seuylemezian A."/>
            <person name="Vaishampayan P."/>
        </authorList>
    </citation>
    <scope>NUCLEOTIDE SEQUENCE [LARGE SCALE GENOMIC DNA]</scope>
    <source>
        <strain evidence="15 16">JJ-247</strain>
    </source>
</reference>
<dbReference type="Gene3D" id="3.40.1390.10">
    <property type="entry name" value="MurE/MurF, N-terminal domain"/>
    <property type="match status" value="1"/>
</dbReference>
<keyword evidence="4 10" id="KW-0547">Nucleotide-binding</keyword>
<evidence type="ECO:0000256" key="7">
    <source>
        <dbReference type="ARBA" id="ARBA00022984"/>
    </source>
</evidence>
<keyword evidence="1 10" id="KW-0963">Cytoplasm</keyword>
<evidence type="ECO:0000256" key="5">
    <source>
        <dbReference type="ARBA" id="ARBA00022840"/>
    </source>
</evidence>
<keyword evidence="9 10" id="KW-0961">Cell wall biogenesis/degradation</keyword>
<dbReference type="EC" id="6.3.2.10" evidence="10 11"/>
<feature type="binding site" evidence="10">
    <location>
        <begin position="113"/>
        <end position="119"/>
    </location>
    <ligand>
        <name>ATP</name>
        <dbReference type="ChEBI" id="CHEBI:30616"/>
    </ligand>
</feature>
<evidence type="ECO:0000256" key="6">
    <source>
        <dbReference type="ARBA" id="ARBA00022960"/>
    </source>
</evidence>
<dbReference type="GO" id="GO:0008360">
    <property type="term" value="P:regulation of cell shape"/>
    <property type="evidence" value="ECO:0007669"/>
    <property type="project" value="UniProtKB-KW"/>
</dbReference>
<comment type="pathway">
    <text evidence="10 11">Cell wall biogenesis; peptidoglycan biosynthesis.</text>
</comment>
<sequence>MIQKKLIDIAAAVGTGSVSGQFRDVAVKGVSIDTRKIGKGNLFIPFKGEKTDGHKYVEEAIKNGAAAALWQSDVPNPPLHLPIVIVDDTLKALQELARSYREELNVKVVGITGSNGKTTTKDMAANLLGLKYKVQKTEGNFNNHIGLPLTILSLEQDTEVAVLEMGMSSRGEIEFLTKLARPDAVIITNIGEAHLLDLGSREAIADAKLEIILGLKEDGQIIFHGDEPLLQERLAAFSRQEQMKTFGKTPGNDLYPVQVEQTTGGSNFVTNRGSQVYHLPVLGSHNILNALSAMLAAEFFGVPLESMNDGFAGLRLTNMRMEMVEGTSGGKIINDAYNASPTSMKAAIDLVSNLSGFSRKILVLGDMLELGPLEEEYHYRIGAELEKGKVDYVITYGSLGALIAKGAIEALGENCVFQFDDKEQLVAELKKYVSSETLILVKASRGMKLEDIVAALQ</sequence>
<evidence type="ECO:0000259" key="13">
    <source>
        <dbReference type="Pfam" id="PF02875"/>
    </source>
</evidence>
<keyword evidence="6 10" id="KW-0133">Cell shape</keyword>
<proteinExistence type="inferred from homology"/>
<comment type="similarity">
    <text evidence="10">Belongs to the MurCDEF family. MurF subfamily.</text>
</comment>